<protein>
    <recommendedName>
        <fullName evidence="1">Aspartyl/glutamyl-tRNA(Asn/Gln) amidotransferase subunit C</fullName>
        <shortName evidence="1">Asp/Glu-ADT subunit C</shortName>
        <ecNumber evidence="1">6.3.5.-</ecNumber>
    </recommendedName>
</protein>
<dbReference type="InterPro" id="IPR003837">
    <property type="entry name" value="GatC"/>
</dbReference>
<dbReference type="EC" id="6.3.5.-" evidence="1"/>
<dbReference type="EMBL" id="JASNGB010000122">
    <property type="protein sequence ID" value="MDL2344884.1"/>
    <property type="molecule type" value="Genomic_DNA"/>
</dbReference>
<dbReference type="PANTHER" id="PTHR15004">
    <property type="entry name" value="GLUTAMYL-TRNA(GLN) AMIDOTRANSFERASE SUBUNIT C, MITOCHONDRIAL"/>
    <property type="match status" value="1"/>
</dbReference>
<proteinExistence type="inferred from homology"/>
<comment type="catalytic activity">
    <reaction evidence="1">
        <text>L-glutamyl-tRNA(Gln) + L-glutamine + ATP + H2O = L-glutaminyl-tRNA(Gln) + L-glutamate + ADP + phosphate + H(+)</text>
        <dbReference type="Rhea" id="RHEA:17521"/>
        <dbReference type="Rhea" id="RHEA-COMP:9681"/>
        <dbReference type="Rhea" id="RHEA-COMP:9684"/>
        <dbReference type="ChEBI" id="CHEBI:15377"/>
        <dbReference type="ChEBI" id="CHEBI:15378"/>
        <dbReference type="ChEBI" id="CHEBI:29985"/>
        <dbReference type="ChEBI" id="CHEBI:30616"/>
        <dbReference type="ChEBI" id="CHEBI:43474"/>
        <dbReference type="ChEBI" id="CHEBI:58359"/>
        <dbReference type="ChEBI" id="CHEBI:78520"/>
        <dbReference type="ChEBI" id="CHEBI:78521"/>
        <dbReference type="ChEBI" id="CHEBI:456216"/>
    </reaction>
</comment>
<comment type="similarity">
    <text evidence="1">Belongs to the GatC family.</text>
</comment>
<accession>A0ABT7JMJ4</accession>
<organism evidence="2 3">
    <name type="scientific">Deinococcus rhizophilus</name>
    <dbReference type="NCBI Taxonomy" id="3049544"/>
    <lineage>
        <taxon>Bacteria</taxon>
        <taxon>Thermotogati</taxon>
        <taxon>Deinococcota</taxon>
        <taxon>Deinococci</taxon>
        <taxon>Deinococcales</taxon>
        <taxon>Deinococcaceae</taxon>
        <taxon>Deinococcus</taxon>
    </lineage>
</organism>
<dbReference type="InterPro" id="IPR036113">
    <property type="entry name" value="Asp/Glu-ADT_sf_sub_c"/>
</dbReference>
<keyword evidence="1" id="KW-0547">Nucleotide-binding</keyword>
<dbReference type="Gene3D" id="1.10.20.60">
    <property type="entry name" value="Glu-tRNAGln amidotransferase C subunit, N-terminal domain"/>
    <property type="match status" value="1"/>
</dbReference>
<keyword evidence="1" id="KW-0436">Ligase</keyword>
<comment type="caution">
    <text evidence="2">The sequence shown here is derived from an EMBL/GenBank/DDBJ whole genome shotgun (WGS) entry which is preliminary data.</text>
</comment>
<dbReference type="Proteomes" id="UP001302059">
    <property type="component" value="Unassembled WGS sequence"/>
</dbReference>
<comment type="function">
    <text evidence="1">Allows the formation of correctly charged Asn-tRNA(Asn) or Gln-tRNA(Gln) through the transamidation of misacylated Asp-tRNA(Asn) or Glu-tRNA(Gln) in organisms which lack either or both of asparaginyl-tRNA or glutaminyl-tRNA synthetases. The reaction takes place in the presence of glutamine and ATP through an activated phospho-Asp-tRNA(Asn) or phospho-Glu-tRNA(Gln).</text>
</comment>
<keyword evidence="1" id="KW-0067">ATP-binding</keyword>
<dbReference type="Pfam" id="PF02686">
    <property type="entry name" value="GatC"/>
    <property type="match status" value="1"/>
</dbReference>
<evidence type="ECO:0000313" key="2">
    <source>
        <dbReference type="EMBL" id="MDL2344884.1"/>
    </source>
</evidence>
<dbReference type="NCBIfam" id="TIGR00135">
    <property type="entry name" value="gatC"/>
    <property type="match status" value="1"/>
</dbReference>
<evidence type="ECO:0000313" key="3">
    <source>
        <dbReference type="Proteomes" id="UP001302059"/>
    </source>
</evidence>
<sequence length="104" mass="11445">MIDPVSSVPLDVREVEHLARLARLDLTPEEREALRGDLGRILGYFEQLRTVDTAGVEEMQRPVSLVNVLRDDVPGEVLAPEAVAALAPEMDGGFVRVPRTVEVD</sequence>
<comment type="subunit">
    <text evidence="1">Heterotrimer of A, B and C subunits.</text>
</comment>
<keyword evidence="1" id="KW-0648">Protein biosynthesis</keyword>
<keyword evidence="3" id="KW-1185">Reference proteome</keyword>
<comment type="catalytic activity">
    <reaction evidence="1">
        <text>L-aspartyl-tRNA(Asn) + L-glutamine + ATP + H2O = L-asparaginyl-tRNA(Asn) + L-glutamate + ADP + phosphate + 2 H(+)</text>
        <dbReference type="Rhea" id="RHEA:14513"/>
        <dbReference type="Rhea" id="RHEA-COMP:9674"/>
        <dbReference type="Rhea" id="RHEA-COMP:9677"/>
        <dbReference type="ChEBI" id="CHEBI:15377"/>
        <dbReference type="ChEBI" id="CHEBI:15378"/>
        <dbReference type="ChEBI" id="CHEBI:29985"/>
        <dbReference type="ChEBI" id="CHEBI:30616"/>
        <dbReference type="ChEBI" id="CHEBI:43474"/>
        <dbReference type="ChEBI" id="CHEBI:58359"/>
        <dbReference type="ChEBI" id="CHEBI:78515"/>
        <dbReference type="ChEBI" id="CHEBI:78516"/>
        <dbReference type="ChEBI" id="CHEBI:456216"/>
    </reaction>
</comment>
<dbReference type="SUPFAM" id="SSF141000">
    <property type="entry name" value="Glu-tRNAGln amidotransferase C subunit"/>
    <property type="match status" value="1"/>
</dbReference>
<name>A0ABT7JMJ4_9DEIO</name>
<reference evidence="2 3" key="1">
    <citation type="submission" date="2023-05" db="EMBL/GenBank/DDBJ databases">
        <authorList>
            <person name="Gao F."/>
        </authorList>
    </citation>
    <scope>NUCLEOTIDE SEQUENCE [LARGE SCALE GENOMIC DNA]</scope>
    <source>
        <strain evidence="2 3">MIMF12</strain>
    </source>
</reference>
<evidence type="ECO:0000256" key="1">
    <source>
        <dbReference type="HAMAP-Rule" id="MF_00122"/>
    </source>
</evidence>
<dbReference type="HAMAP" id="MF_00122">
    <property type="entry name" value="GatC"/>
    <property type="match status" value="1"/>
</dbReference>
<dbReference type="RefSeq" id="WP_285524149.1">
    <property type="nucleotide sequence ID" value="NZ_JASNGB010000122.1"/>
</dbReference>
<gene>
    <name evidence="1 2" type="primary">gatC</name>
    <name evidence="2" type="ORF">QOL99_12080</name>
</gene>
<dbReference type="PANTHER" id="PTHR15004:SF0">
    <property type="entry name" value="GLUTAMYL-TRNA(GLN) AMIDOTRANSFERASE SUBUNIT C, MITOCHONDRIAL"/>
    <property type="match status" value="1"/>
</dbReference>